<keyword evidence="2" id="KW-1185">Reference proteome</keyword>
<dbReference type="STRING" id="48269.A0A183LKJ7"/>
<dbReference type="Proteomes" id="UP000277204">
    <property type="component" value="Unassembled WGS sequence"/>
</dbReference>
<proteinExistence type="predicted"/>
<protein>
    <submittedName>
        <fullName evidence="1">Uncharacterized protein</fullName>
    </submittedName>
</protein>
<dbReference type="EMBL" id="UZAI01001361">
    <property type="protein sequence ID" value="VDO61051.1"/>
    <property type="molecule type" value="Genomic_DNA"/>
</dbReference>
<reference evidence="1 2" key="1">
    <citation type="submission" date="2018-11" db="EMBL/GenBank/DDBJ databases">
        <authorList>
            <consortium name="Pathogen Informatics"/>
        </authorList>
    </citation>
    <scope>NUCLEOTIDE SEQUENCE [LARGE SCALE GENOMIC DNA]</scope>
    <source>
        <strain evidence="1 2">Zambia</strain>
    </source>
</reference>
<evidence type="ECO:0000313" key="2">
    <source>
        <dbReference type="Proteomes" id="UP000277204"/>
    </source>
</evidence>
<organism evidence="1 2">
    <name type="scientific">Schistosoma margrebowiei</name>
    <dbReference type="NCBI Taxonomy" id="48269"/>
    <lineage>
        <taxon>Eukaryota</taxon>
        <taxon>Metazoa</taxon>
        <taxon>Spiralia</taxon>
        <taxon>Lophotrochozoa</taxon>
        <taxon>Platyhelminthes</taxon>
        <taxon>Trematoda</taxon>
        <taxon>Digenea</taxon>
        <taxon>Strigeidida</taxon>
        <taxon>Schistosomatoidea</taxon>
        <taxon>Schistosomatidae</taxon>
        <taxon>Schistosoma</taxon>
    </lineage>
</organism>
<name>A0A183LKJ7_9TREM</name>
<dbReference type="AlphaFoldDB" id="A0A183LKJ7"/>
<accession>A0A183LKJ7</accession>
<sequence>MSQLKLDHHGKYESNGRQEDLKEYLKLLYSNQMNSTTVNLTSTSYVDMKNSNTVVEQLTNLLLYTNISQKDILLNYHQLHKRVAQLEQINSLLCSIICDNGFIPIYDKKLLNYNNDNHETNSTFHSRLKNLSRMNYHSVENLSLYNTTNETTDKHNTISCNNINTTTTTSNNSTTTNTTTTTATTTTTTTTTTINTNYTTTNNNNNNDNNNIKNNDFIQSTMDNYQLSLLNKCTVQHRPSTDRLTVQQPFDYTNMNNQLDDLDLVDDLALFSHTHGQMQIKTLSIASASASVGFNVQKGKSNILKCNTENINPITLGGEALEDVKSFTYLESIIDERGGCDANVKISQFYKEQPLNLIKFTWIQSKSLPNLIINSKITKKNSLWTNSYKLITHSLSLLPITNYSIQHFNKQTNFIKNNLKISPSYQIVTQIIDHKNDPTFNQIKLNIDKFNQLLSKGSIQLHDQYHSHKLLHSMRLETKSLPLLSSIDYWKNTLKTSLSNHIHFIHSYSLCNLYMNNNIQLNSIMEVNSYPLNDHKLLINHISSNHNDHEEDHNLKVNHCIEKKLSNCIQQPKVYITSNQSIEYLSNSKQILCSKALEGMLSEEKYSLRDMTNLSERSVIFHKIRKSSDKEPKAKFEQDLNHMKTSLSKLLPDTVSVVSI</sequence>
<evidence type="ECO:0000313" key="1">
    <source>
        <dbReference type="EMBL" id="VDO61051.1"/>
    </source>
</evidence>
<gene>
    <name evidence="1" type="ORF">SMRZ_LOCUS4322</name>
</gene>